<dbReference type="InterPro" id="IPR025668">
    <property type="entry name" value="Tnp_DDE_dom"/>
</dbReference>
<dbReference type="PANTHER" id="PTHR35604:SF2">
    <property type="entry name" value="TRANSPOSASE INSH FOR INSERTION SEQUENCE ELEMENT IS5A-RELATED"/>
    <property type="match status" value="1"/>
</dbReference>
<accession>A0A0P9HJ01</accession>
<name>A0A0P9HJ01_9CHLR</name>
<feature type="domain" description="Transposase InsH N-terminal" evidence="1">
    <location>
        <begin position="20"/>
        <end position="113"/>
    </location>
</feature>
<sequence length="549" mass="61589">MSMQSPLGYGIPEETARVAQAAFPKGNLYMQMQAELGMIYTNAQFASLFSSTGQPAQDPARLALILVMQELEGLSDRQAADAVRSRIDWKFALALELTDPGFDASVLSEFRGRLITGELEMQLLDTLLTLLQERGLLVPRGKQRTDSTQILAAIRTINRLELVIETVRHALNRLAVVDPNWLWPRIQDGWLERYELRAENSRLPKEDTKRQALAAQVGADGFALLTAVYMPDTPTEVRHEGAVEILRQVWIQQYYGLAELPHWRNDADVPPPGQLIHSPYDLQARYSSKRGVPWVGYKVHYSETCECERPNLITNVLTTAATIPDDMVLPAIHTSLAAKGLLPAEHLVDCGYTNADNLLRSQTKHGVRIIGPVADDPSWQARAGEGFAKANFTLDWERQIAICPMGKQSYSWLPNIDATKVGSFQVRFSRADCSACPTRAQCTKAKVEPRILFLQSREEHEALQSARDYQQTDVFKTEYALRAGVESLMSQGMRAFDLRKSRYIGCAKTHLQHILIAVAINIVRLVAWWREARQTPPRISAFARLATLA</sequence>
<dbReference type="PANTHER" id="PTHR35604">
    <property type="entry name" value="TRANSPOSASE INSH FOR INSERTION SEQUENCE ELEMENT IS5A-RELATED"/>
    <property type="match status" value="1"/>
</dbReference>
<dbReference type="NCBIfam" id="NF033551">
    <property type="entry name" value="transpos_IS1182"/>
    <property type="match status" value="1"/>
</dbReference>
<dbReference type="Proteomes" id="UP000050509">
    <property type="component" value="Unassembled WGS sequence"/>
</dbReference>
<dbReference type="Pfam" id="PF13751">
    <property type="entry name" value="DDE_Tnp_1_6"/>
    <property type="match status" value="1"/>
</dbReference>
<comment type="caution">
    <text evidence="3">The sequence shown here is derived from an EMBL/GenBank/DDBJ whole genome shotgun (WGS) entry which is preliminary data.</text>
</comment>
<proteinExistence type="predicted"/>
<evidence type="ECO:0000313" key="4">
    <source>
        <dbReference type="Proteomes" id="UP000050509"/>
    </source>
</evidence>
<dbReference type="PATRIC" id="fig|186479.3.peg.8652"/>
<protein>
    <submittedName>
        <fullName evidence="3">Transposase</fullName>
    </submittedName>
</protein>
<evidence type="ECO:0000259" key="2">
    <source>
        <dbReference type="Pfam" id="PF13751"/>
    </source>
</evidence>
<dbReference type="InterPro" id="IPR008490">
    <property type="entry name" value="Transposase_InsH_N"/>
</dbReference>
<dbReference type="InterPro" id="IPR047629">
    <property type="entry name" value="IS1182_transpos"/>
</dbReference>
<keyword evidence="4" id="KW-1185">Reference proteome</keyword>
<dbReference type="EMBL" id="LJCR01000005">
    <property type="protein sequence ID" value="KPV54943.1"/>
    <property type="molecule type" value="Genomic_DNA"/>
</dbReference>
<evidence type="ECO:0000313" key="3">
    <source>
        <dbReference type="EMBL" id="KPV54943.1"/>
    </source>
</evidence>
<dbReference type="AlphaFoldDB" id="A0A0P9HJ01"/>
<feature type="domain" description="Transposase DDE" evidence="2">
    <location>
        <begin position="402"/>
        <end position="526"/>
    </location>
</feature>
<dbReference type="Pfam" id="PF05598">
    <property type="entry name" value="DUF772"/>
    <property type="match status" value="1"/>
</dbReference>
<organism evidence="3 4">
    <name type="scientific">Kouleothrix aurantiaca</name>
    <dbReference type="NCBI Taxonomy" id="186479"/>
    <lineage>
        <taxon>Bacteria</taxon>
        <taxon>Bacillati</taxon>
        <taxon>Chloroflexota</taxon>
        <taxon>Chloroflexia</taxon>
        <taxon>Chloroflexales</taxon>
        <taxon>Roseiflexineae</taxon>
        <taxon>Roseiflexaceae</taxon>
        <taxon>Kouleothrix</taxon>
    </lineage>
</organism>
<reference evidence="3 4" key="1">
    <citation type="submission" date="2015-09" db="EMBL/GenBank/DDBJ databases">
        <title>Draft genome sequence of Kouleothrix aurantiaca JCM 19913.</title>
        <authorList>
            <person name="Hemp J."/>
        </authorList>
    </citation>
    <scope>NUCLEOTIDE SEQUENCE [LARGE SCALE GENOMIC DNA]</scope>
    <source>
        <strain evidence="3 4">COM-B</strain>
    </source>
</reference>
<evidence type="ECO:0000259" key="1">
    <source>
        <dbReference type="Pfam" id="PF05598"/>
    </source>
</evidence>
<gene>
    <name evidence="3" type="ORF">SE17_00560</name>
</gene>